<dbReference type="SMART" id="SM00922">
    <property type="entry name" value="MR_MLE"/>
    <property type="match status" value="1"/>
</dbReference>
<protein>
    <submittedName>
        <fullName evidence="5">Enolase</fullName>
    </submittedName>
</protein>
<dbReference type="AlphaFoldDB" id="A0A6B1G3W0"/>
<keyword evidence="2" id="KW-0479">Metal-binding</keyword>
<dbReference type="SFLD" id="SFLDS00001">
    <property type="entry name" value="Enolase"/>
    <property type="match status" value="1"/>
</dbReference>
<dbReference type="PANTHER" id="PTHR48073">
    <property type="entry name" value="O-SUCCINYLBENZOATE SYNTHASE-RELATED"/>
    <property type="match status" value="1"/>
</dbReference>
<proteinExistence type="inferred from homology"/>
<dbReference type="Pfam" id="PF02746">
    <property type="entry name" value="MR_MLE_N"/>
    <property type="match status" value="1"/>
</dbReference>
<organism evidence="5">
    <name type="scientific">Caldilineaceae bacterium SB0675_bin_29</name>
    <dbReference type="NCBI Taxonomy" id="2605266"/>
    <lineage>
        <taxon>Bacteria</taxon>
        <taxon>Bacillati</taxon>
        <taxon>Chloroflexota</taxon>
        <taxon>Caldilineae</taxon>
        <taxon>Caldilineales</taxon>
        <taxon>Caldilineaceae</taxon>
    </lineage>
</organism>
<sequence>MPTTIEAIEPIPFRLPLREPLRWGAASEMQEAYHVLIQVRLSDGAVGWGEAPPRPTIYGETVSSICSVIRQELAPRLEGEMLDDSTLSKLYARLQTVKNNQTARGALDMALHHALANSRNRTLYDHLGASSAQVRVSYILGLGELDDSLAEADRIVAQGVRVLKVKVGQDWSTDLQRLRLLREQFGEQVDLYVDANECFQPQNVRQRLEKMAELNVLYCEEPLPVELILARAAMRKACARAGDFALPQLIADDSVFSSRDLRRELSMDTFHILNIKTARTGFTESAQMLNQALVGGKAVMVGSQASTGWGTVLAALFAARPGIDLPCELSFFLKLQEDLLTRPLTLRDGYLDLSGLAQVEIDADRMRDARLTEKM</sequence>
<dbReference type="SUPFAM" id="SSF54826">
    <property type="entry name" value="Enolase N-terminal domain-like"/>
    <property type="match status" value="1"/>
</dbReference>
<dbReference type="InterPro" id="IPR029017">
    <property type="entry name" value="Enolase-like_N"/>
</dbReference>
<dbReference type="InterPro" id="IPR013342">
    <property type="entry name" value="Mandelate_racemase_C"/>
</dbReference>
<dbReference type="PANTHER" id="PTHR48073:SF2">
    <property type="entry name" value="O-SUCCINYLBENZOATE SYNTHASE"/>
    <property type="match status" value="1"/>
</dbReference>
<evidence type="ECO:0000313" key="5">
    <source>
        <dbReference type="EMBL" id="MYH63629.1"/>
    </source>
</evidence>
<comment type="similarity">
    <text evidence="1">Belongs to the mandelate racemase/muconate lactonizing enzyme family.</text>
</comment>
<accession>A0A6B1G3W0</accession>
<evidence type="ECO:0000259" key="4">
    <source>
        <dbReference type="SMART" id="SM00922"/>
    </source>
</evidence>
<dbReference type="EMBL" id="VYDA01000649">
    <property type="protein sequence ID" value="MYH63629.1"/>
    <property type="molecule type" value="Genomic_DNA"/>
</dbReference>
<dbReference type="SFLD" id="SFLDG00180">
    <property type="entry name" value="muconate_cycloisomerase"/>
    <property type="match status" value="1"/>
</dbReference>
<dbReference type="InterPro" id="IPR036849">
    <property type="entry name" value="Enolase-like_C_sf"/>
</dbReference>
<comment type="caution">
    <text evidence="5">The sequence shown here is derived from an EMBL/GenBank/DDBJ whole genome shotgun (WGS) entry which is preliminary data.</text>
</comment>
<dbReference type="Gene3D" id="3.30.390.10">
    <property type="entry name" value="Enolase-like, N-terminal domain"/>
    <property type="match status" value="1"/>
</dbReference>
<dbReference type="GO" id="GO:0046872">
    <property type="term" value="F:metal ion binding"/>
    <property type="evidence" value="ECO:0007669"/>
    <property type="project" value="UniProtKB-KW"/>
</dbReference>
<keyword evidence="3" id="KW-0413">Isomerase</keyword>
<evidence type="ECO:0000256" key="1">
    <source>
        <dbReference type="ARBA" id="ARBA00008031"/>
    </source>
</evidence>
<dbReference type="InterPro" id="IPR029065">
    <property type="entry name" value="Enolase_C-like"/>
</dbReference>
<reference evidence="5" key="1">
    <citation type="submission" date="2019-09" db="EMBL/GenBank/DDBJ databases">
        <title>Characterisation of the sponge microbiome using genome-centric metagenomics.</title>
        <authorList>
            <person name="Engelberts J.P."/>
            <person name="Robbins S.J."/>
            <person name="De Goeij J.M."/>
            <person name="Aranda M."/>
            <person name="Bell S.C."/>
            <person name="Webster N.S."/>
        </authorList>
    </citation>
    <scope>NUCLEOTIDE SEQUENCE</scope>
    <source>
        <strain evidence="5">SB0675_bin_29</strain>
    </source>
</reference>
<name>A0A6B1G3W0_9CHLR</name>
<dbReference type="InterPro" id="IPR013341">
    <property type="entry name" value="Mandelate_racemase_N_dom"/>
</dbReference>
<dbReference type="Gene3D" id="3.20.20.120">
    <property type="entry name" value="Enolase-like C-terminal domain"/>
    <property type="match status" value="1"/>
</dbReference>
<feature type="domain" description="Mandelate racemase/muconate lactonizing enzyme C-terminal" evidence="4">
    <location>
        <begin position="145"/>
        <end position="241"/>
    </location>
</feature>
<dbReference type="SUPFAM" id="SSF51604">
    <property type="entry name" value="Enolase C-terminal domain-like"/>
    <property type="match status" value="1"/>
</dbReference>
<dbReference type="Pfam" id="PF13378">
    <property type="entry name" value="MR_MLE_C"/>
    <property type="match status" value="1"/>
</dbReference>
<gene>
    <name evidence="5" type="ORF">F4148_18400</name>
</gene>
<dbReference type="GO" id="GO:0016854">
    <property type="term" value="F:racemase and epimerase activity"/>
    <property type="evidence" value="ECO:0007669"/>
    <property type="project" value="UniProtKB-ARBA"/>
</dbReference>
<evidence type="ECO:0000256" key="2">
    <source>
        <dbReference type="ARBA" id="ARBA00022723"/>
    </source>
</evidence>
<evidence type="ECO:0000256" key="3">
    <source>
        <dbReference type="ARBA" id="ARBA00023235"/>
    </source>
</evidence>